<name>A0ABW0LHL7_9BACI</name>
<feature type="domain" description="F5/8 type C" evidence="2">
    <location>
        <begin position="908"/>
        <end position="1049"/>
    </location>
</feature>
<dbReference type="InterPro" id="IPR006102">
    <property type="entry name" value="Ig-like_GH2"/>
</dbReference>
<keyword evidence="4" id="KW-1185">Reference proteome</keyword>
<evidence type="ECO:0000313" key="4">
    <source>
        <dbReference type="Proteomes" id="UP001596147"/>
    </source>
</evidence>
<dbReference type="Pfam" id="PF02837">
    <property type="entry name" value="Glyco_hydro_2_N"/>
    <property type="match status" value="1"/>
</dbReference>
<proteinExistence type="inferred from homology"/>
<dbReference type="InterPro" id="IPR006103">
    <property type="entry name" value="Glyco_hydro_2_cat"/>
</dbReference>
<dbReference type="RefSeq" id="WP_382351757.1">
    <property type="nucleotide sequence ID" value="NZ_JBHSMC010000014.1"/>
</dbReference>
<evidence type="ECO:0000256" key="1">
    <source>
        <dbReference type="ARBA" id="ARBA00007401"/>
    </source>
</evidence>
<organism evidence="3 4">
    <name type="scientific">Lederbergia graminis</name>
    <dbReference type="NCBI Taxonomy" id="735518"/>
    <lineage>
        <taxon>Bacteria</taxon>
        <taxon>Bacillati</taxon>
        <taxon>Bacillota</taxon>
        <taxon>Bacilli</taxon>
        <taxon>Bacillales</taxon>
        <taxon>Bacillaceae</taxon>
        <taxon>Lederbergia</taxon>
    </lineage>
</organism>
<dbReference type="Gene3D" id="3.20.20.80">
    <property type="entry name" value="Glycosidases"/>
    <property type="match status" value="1"/>
</dbReference>
<dbReference type="Pfam" id="PF00703">
    <property type="entry name" value="Glyco_hydro_2"/>
    <property type="match status" value="1"/>
</dbReference>
<dbReference type="InterPro" id="IPR000421">
    <property type="entry name" value="FA58C"/>
</dbReference>
<evidence type="ECO:0000259" key="2">
    <source>
        <dbReference type="PROSITE" id="PS50022"/>
    </source>
</evidence>
<dbReference type="Pfam" id="PF02836">
    <property type="entry name" value="Glyco_hydro_2_C"/>
    <property type="match status" value="1"/>
</dbReference>
<evidence type="ECO:0000313" key="3">
    <source>
        <dbReference type="EMBL" id="MFC5465424.1"/>
    </source>
</evidence>
<dbReference type="PANTHER" id="PTHR42732:SF1">
    <property type="entry name" value="BETA-MANNOSIDASE"/>
    <property type="match status" value="1"/>
</dbReference>
<dbReference type="Gene3D" id="2.60.40.10">
    <property type="entry name" value="Immunoglobulins"/>
    <property type="match status" value="1"/>
</dbReference>
<gene>
    <name evidence="3" type="ORF">ACFPM4_11750</name>
</gene>
<dbReference type="PROSITE" id="PS50022">
    <property type="entry name" value="FA58C_3"/>
    <property type="match status" value="1"/>
</dbReference>
<dbReference type="Pfam" id="PF22633">
    <property type="entry name" value="F5_F8_type_C_2"/>
    <property type="match status" value="1"/>
</dbReference>
<comment type="caution">
    <text evidence="3">The sequence shown here is derived from an EMBL/GenBank/DDBJ whole genome shotgun (WGS) entry which is preliminary data.</text>
</comment>
<dbReference type="InterPro" id="IPR013783">
    <property type="entry name" value="Ig-like_fold"/>
</dbReference>
<reference evidence="4" key="1">
    <citation type="journal article" date="2019" name="Int. J. Syst. Evol. Microbiol.">
        <title>The Global Catalogue of Microorganisms (GCM) 10K type strain sequencing project: providing services to taxonomists for standard genome sequencing and annotation.</title>
        <authorList>
            <consortium name="The Broad Institute Genomics Platform"/>
            <consortium name="The Broad Institute Genome Sequencing Center for Infectious Disease"/>
            <person name="Wu L."/>
            <person name="Ma J."/>
        </authorList>
    </citation>
    <scope>NUCLEOTIDE SEQUENCE [LARGE SCALE GENOMIC DNA]</scope>
    <source>
        <strain evidence="4">CGMCC 1.12237</strain>
    </source>
</reference>
<dbReference type="SUPFAM" id="SSF51445">
    <property type="entry name" value="(Trans)glycosidases"/>
    <property type="match status" value="1"/>
</dbReference>
<protein>
    <submittedName>
        <fullName evidence="3">Discoidin domain-containing protein</fullName>
    </submittedName>
</protein>
<dbReference type="InterPro" id="IPR051913">
    <property type="entry name" value="GH2_Domain-Containing"/>
</dbReference>
<dbReference type="PANTHER" id="PTHR42732">
    <property type="entry name" value="BETA-GALACTOSIDASE"/>
    <property type="match status" value="1"/>
</dbReference>
<accession>A0ABW0LHL7</accession>
<dbReference type="EMBL" id="JBHSMC010000014">
    <property type="protein sequence ID" value="MFC5465424.1"/>
    <property type="molecule type" value="Genomic_DNA"/>
</dbReference>
<dbReference type="InterPro" id="IPR017853">
    <property type="entry name" value="GH"/>
</dbReference>
<sequence>MPVHNLHNVGTMEKIDLAGQWNYELDYNDLGEKESWYSRILSLSNFQLPGTTAENEVGEPLEMELNLTKETVKSLRQKYRYVGAAWYQKKIHIPKQWLGKGVQLFLERVMFQSTIWVNGQKVGTEDSLSTPHVYDITNYVTPDKETTITIRIDNRDVQNIGPYPSAYTDETQTIWNGIVGKLELRSFELVHIGHVQITPNVKNHQVESLIEINNLLNSEVEASIDVEVISAEGNIIGAPVKVTDNFREGKNIVPIKNVVGNEVTYWDEFEANLYGLRVSVIDSNGNKEQKTIPFGMKEFKVADTQFEVNGRRIFLRGTLDCCIYPLTGYPPMDKQTWLEVFQVVKDYGLNHIRFHSWCPPEAAFSAADALGLYLNVEAPMWMDNWSDYPVGAFDSHYRYLPKEAIRILKEYGHHPSFCMFSNGNELNGDFDLLHNMIVLLKDIDPTKVYTLTSNWDRKVDSADDYFCAQTVDGVGIRGQYYLDEMVQGTMLDYKEGVSLRNMPVVSHEIGQYSVYPDMGEIQKYTGVLRPINFEVIKQDLIEKNMLKYSKDFTHNSGKLAANLYKEEVEAALRTQGFAGFQLLDIHDFPGQSTATVGLLNSFWESKGIISGEEFRKFCSETVPILRIDKRIYSNKEAISAKIEVSHYGPRDLPDATINWKLTDQLHVLASGNFKSTNIKSGEVTLIGLVENIHLDMIDKASQLSFIVEIEGTNYKNKWDIWVYPDVNVTVEDNVVITTVFNVETEKYLQDGRKVLLLPSSYGLEAISKGGFFPVFWSPIHFKSQDPCGITCNNTHPIFNEFPTDTFAHYQWKDLLENSFSIHIDELPVDFEPIVTVIPNFFNNSRMTNLFEATVGNGKLVVCSMDISNDLHERIAAKQLKNSILHYMQSDKFSPTQQLRIEELRNVLAPKKRGGVDDTRVDLALNKKAIATSEKSLSFSAKKGNDGNITTYWSAADASTGHWWQVDLEKVYEISGTRVTFSEAENYLYVIKVSEDGENWRLVVNQTGKSSKQTVMDDVFEAKARYVRIVYTGLPSGIWASHKEFQVFLKE</sequence>
<dbReference type="InterPro" id="IPR006104">
    <property type="entry name" value="Glyco_hydro_2_N"/>
</dbReference>
<comment type="similarity">
    <text evidence="1">Belongs to the glycosyl hydrolase 2 family.</text>
</comment>
<dbReference type="SUPFAM" id="SSF49785">
    <property type="entry name" value="Galactose-binding domain-like"/>
    <property type="match status" value="2"/>
</dbReference>
<dbReference type="Proteomes" id="UP001596147">
    <property type="component" value="Unassembled WGS sequence"/>
</dbReference>
<dbReference type="Gene3D" id="2.60.120.260">
    <property type="entry name" value="Galactose-binding domain-like"/>
    <property type="match status" value="2"/>
</dbReference>
<dbReference type="InterPro" id="IPR008979">
    <property type="entry name" value="Galactose-bd-like_sf"/>
</dbReference>